<evidence type="ECO:0000256" key="1">
    <source>
        <dbReference type="SAM" id="MobiDB-lite"/>
    </source>
</evidence>
<name>A0A0F5LD65_9HYPH</name>
<organism evidence="2 3">
    <name type="scientific">Devosia soli</name>
    <dbReference type="NCBI Taxonomy" id="361041"/>
    <lineage>
        <taxon>Bacteria</taxon>
        <taxon>Pseudomonadati</taxon>
        <taxon>Pseudomonadota</taxon>
        <taxon>Alphaproteobacteria</taxon>
        <taxon>Hyphomicrobiales</taxon>
        <taxon>Devosiaceae</taxon>
        <taxon>Devosia</taxon>
    </lineage>
</organism>
<dbReference type="AlphaFoldDB" id="A0A0F5LD65"/>
<proteinExistence type="predicted"/>
<comment type="caution">
    <text evidence="2">The sequence shown here is derived from an EMBL/GenBank/DDBJ whole genome shotgun (WGS) entry which is preliminary data.</text>
</comment>
<feature type="compositionally biased region" description="Polar residues" evidence="1">
    <location>
        <begin position="51"/>
        <end position="62"/>
    </location>
</feature>
<dbReference type="Proteomes" id="UP000033514">
    <property type="component" value="Unassembled WGS sequence"/>
</dbReference>
<protein>
    <submittedName>
        <fullName evidence="2">Uncharacterized protein</fullName>
    </submittedName>
</protein>
<reference evidence="2 3" key="1">
    <citation type="submission" date="2015-03" db="EMBL/GenBank/DDBJ databases">
        <authorList>
            <person name="Hassan Y.I."/>
            <person name="Lepp D."/>
            <person name="Zhou T."/>
        </authorList>
    </citation>
    <scope>NUCLEOTIDE SEQUENCE [LARGE SCALE GENOMIC DNA]</scope>
    <source>
        <strain evidence="2 3">GH2-10</strain>
    </source>
</reference>
<dbReference type="EMBL" id="LAJG01000014">
    <property type="protein sequence ID" value="KKB80210.1"/>
    <property type="molecule type" value="Genomic_DNA"/>
</dbReference>
<evidence type="ECO:0000313" key="3">
    <source>
        <dbReference type="Proteomes" id="UP000033514"/>
    </source>
</evidence>
<feature type="region of interest" description="Disordered" evidence="1">
    <location>
        <begin position="37"/>
        <end position="62"/>
    </location>
</feature>
<accession>A0A0F5LD65</accession>
<dbReference type="PATRIC" id="fig|361041.3.peg.784"/>
<keyword evidence="3" id="KW-1185">Reference proteome</keyword>
<gene>
    <name evidence="2" type="ORF">VW35_07265</name>
</gene>
<evidence type="ECO:0000313" key="2">
    <source>
        <dbReference type="EMBL" id="KKB80210.1"/>
    </source>
</evidence>
<sequence>MRTGTSAATQLTIGGIDEPTNKSLAELFTALGASVHGLSSREARDDLPQMDPTSSRSRGASC</sequence>